<gene>
    <name evidence="6" type="ORF">SAMN05660324_3146</name>
</gene>
<accession>A0A1G7VNH0</accession>
<dbReference type="SUPFAM" id="SSF53850">
    <property type="entry name" value="Periplasmic binding protein-like II"/>
    <property type="match status" value="1"/>
</dbReference>
<evidence type="ECO:0000313" key="6">
    <source>
        <dbReference type="EMBL" id="SDG61366.1"/>
    </source>
</evidence>
<evidence type="ECO:0000256" key="1">
    <source>
        <dbReference type="ARBA" id="ARBA00009437"/>
    </source>
</evidence>
<evidence type="ECO:0000259" key="5">
    <source>
        <dbReference type="PROSITE" id="PS50931"/>
    </source>
</evidence>
<dbReference type="InterPro" id="IPR050389">
    <property type="entry name" value="LysR-type_TF"/>
</dbReference>
<evidence type="ECO:0000313" key="7">
    <source>
        <dbReference type="Proteomes" id="UP000198863"/>
    </source>
</evidence>
<keyword evidence="7" id="KW-1185">Reference proteome</keyword>
<dbReference type="Gene3D" id="3.40.190.10">
    <property type="entry name" value="Periplasmic binding protein-like II"/>
    <property type="match status" value="2"/>
</dbReference>
<feature type="domain" description="HTH lysR-type" evidence="5">
    <location>
        <begin position="17"/>
        <end position="74"/>
    </location>
</feature>
<dbReference type="PANTHER" id="PTHR30118">
    <property type="entry name" value="HTH-TYPE TRANSCRIPTIONAL REGULATOR LEUO-RELATED"/>
    <property type="match status" value="1"/>
</dbReference>
<evidence type="ECO:0000256" key="2">
    <source>
        <dbReference type="ARBA" id="ARBA00023015"/>
    </source>
</evidence>
<dbReference type="PANTHER" id="PTHR30118:SF15">
    <property type="entry name" value="TRANSCRIPTIONAL REGULATORY PROTEIN"/>
    <property type="match status" value="1"/>
</dbReference>
<organism evidence="6 7">
    <name type="scientific">Klenkia brasiliensis</name>
    <dbReference type="NCBI Taxonomy" id="333142"/>
    <lineage>
        <taxon>Bacteria</taxon>
        <taxon>Bacillati</taxon>
        <taxon>Actinomycetota</taxon>
        <taxon>Actinomycetes</taxon>
        <taxon>Geodermatophilales</taxon>
        <taxon>Geodermatophilaceae</taxon>
        <taxon>Klenkia</taxon>
    </lineage>
</organism>
<dbReference type="GO" id="GO:0003700">
    <property type="term" value="F:DNA-binding transcription factor activity"/>
    <property type="evidence" value="ECO:0007669"/>
    <property type="project" value="InterPro"/>
</dbReference>
<dbReference type="GO" id="GO:0003677">
    <property type="term" value="F:DNA binding"/>
    <property type="evidence" value="ECO:0007669"/>
    <property type="project" value="UniProtKB-KW"/>
</dbReference>
<protein>
    <submittedName>
        <fullName evidence="6">DNA-binding transcriptional regulator, LysR family</fullName>
    </submittedName>
</protein>
<dbReference type="InterPro" id="IPR036388">
    <property type="entry name" value="WH-like_DNA-bd_sf"/>
</dbReference>
<evidence type="ECO:0000256" key="4">
    <source>
        <dbReference type="ARBA" id="ARBA00023163"/>
    </source>
</evidence>
<dbReference type="Pfam" id="PF00126">
    <property type="entry name" value="HTH_1"/>
    <property type="match status" value="1"/>
</dbReference>
<comment type="similarity">
    <text evidence="1">Belongs to the LysR transcriptional regulatory family.</text>
</comment>
<name>A0A1G7VNH0_9ACTN</name>
<dbReference type="Pfam" id="PF03466">
    <property type="entry name" value="LysR_substrate"/>
    <property type="match status" value="1"/>
</dbReference>
<dbReference type="InterPro" id="IPR036390">
    <property type="entry name" value="WH_DNA-bd_sf"/>
</dbReference>
<dbReference type="PRINTS" id="PR00039">
    <property type="entry name" value="HTHLYSR"/>
</dbReference>
<dbReference type="SUPFAM" id="SSF46785">
    <property type="entry name" value="Winged helix' DNA-binding domain"/>
    <property type="match status" value="1"/>
</dbReference>
<dbReference type="InterPro" id="IPR005119">
    <property type="entry name" value="LysR_subst-bd"/>
</dbReference>
<proteinExistence type="inferred from homology"/>
<keyword evidence="4" id="KW-0804">Transcription</keyword>
<reference evidence="7" key="1">
    <citation type="submission" date="2016-10" db="EMBL/GenBank/DDBJ databases">
        <authorList>
            <person name="Varghese N."/>
            <person name="Submissions S."/>
        </authorList>
    </citation>
    <scope>NUCLEOTIDE SEQUENCE [LARGE SCALE GENOMIC DNA]</scope>
    <source>
        <strain evidence="7">DSM 44526</strain>
    </source>
</reference>
<keyword evidence="2" id="KW-0805">Transcription regulation</keyword>
<evidence type="ECO:0000256" key="3">
    <source>
        <dbReference type="ARBA" id="ARBA00023125"/>
    </source>
</evidence>
<keyword evidence="3 6" id="KW-0238">DNA-binding</keyword>
<dbReference type="Proteomes" id="UP000198863">
    <property type="component" value="Unassembled WGS sequence"/>
</dbReference>
<dbReference type="AlphaFoldDB" id="A0A1G7VNH0"/>
<dbReference type="PROSITE" id="PS50931">
    <property type="entry name" value="HTH_LYSR"/>
    <property type="match status" value="1"/>
</dbReference>
<dbReference type="CDD" id="cd08417">
    <property type="entry name" value="PBP2_Nitroaromatics_like"/>
    <property type="match status" value="1"/>
</dbReference>
<dbReference type="EMBL" id="FNCF01000004">
    <property type="protein sequence ID" value="SDG61366.1"/>
    <property type="molecule type" value="Genomic_DNA"/>
</dbReference>
<dbReference type="InterPro" id="IPR037402">
    <property type="entry name" value="YidZ_PBP2"/>
</dbReference>
<sequence length="317" mass="34674">MPGITAVDDPRVNVANLDLNLLVSLDALLGQRSVTRAARQLGLSQPALSASLARLRRHFGDELLTRVGNEYRLTPLAGQLQLQARLALESVHRVFTAQPSFDPAVSTREFSLLLSDYGATVLGDTLAALLDEVAPHARLRLAPHTPELVDRADQALLAVDLMLLPMGFLADLPHAELYADEWVVVCSADHPDIDDAVTVEQLRTLPWVAVYHGPSASTPAARVLRQRGIEPRVQVVTENFLTVPGLVAGSRRISLLQRRLVDLLPLGSGVRTLPCPLDVGGLVEAMWWHPVYERDPDHVFLRDLVLRAARQATTPVS</sequence>
<dbReference type="InterPro" id="IPR000847">
    <property type="entry name" value="LysR_HTH_N"/>
</dbReference>
<dbReference type="Gene3D" id="1.10.10.10">
    <property type="entry name" value="Winged helix-like DNA-binding domain superfamily/Winged helix DNA-binding domain"/>
    <property type="match status" value="1"/>
</dbReference>